<evidence type="ECO:0000313" key="3">
    <source>
        <dbReference type="Proteomes" id="UP000006701"/>
    </source>
</evidence>
<dbReference type="HOGENOM" id="CLU_017513_0_1_1"/>
<protein>
    <submittedName>
        <fullName evidence="2">Protein kinase domain protein</fullName>
    </submittedName>
</protein>
<dbReference type="eggNOG" id="KOG0594">
    <property type="taxonomic scope" value="Eukaryota"/>
</dbReference>
<dbReference type="EMBL" id="DS027045">
    <property type="protein sequence ID" value="EAW14252.1"/>
    <property type="molecule type" value="Genomic_DNA"/>
</dbReference>
<dbReference type="VEuPathDB" id="FungiDB:ACLA_072850"/>
<evidence type="ECO:0000259" key="1">
    <source>
        <dbReference type="PROSITE" id="PS50011"/>
    </source>
</evidence>
<accession>A1C781</accession>
<dbReference type="GO" id="GO:0004674">
    <property type="term" value="F:protein serine/threonine kinase activity"/>
    <property type="evidence" value="ECO:0007669"/>
    <property type="project" value="TreeGrafter"/>
</dbReference>
<dbReference type="STRING" id="344612.A1C781"/>
<dbReference type="KEGG" id="act:ACLA_072850"/>
<keyword evidence="2" id="KW-0418">Kinase</keyword>
<organism evidence="2 3">
    <name type="scientific">Aspergillus clavatus (strain ATCC 1007 / CBS 513.65 / DSM 816 / NCTC 3887 / NRRL 1 / QM 1276 / 107)</name>
    <dbReference type="NCBI Taxonomy" id="344612"/>
    <lineage>
        <taxon>Eukaryota</taxon>
        <taxon>Fungi</taxon>
        <taxon>Dikarya</taxon>
        <taxon>Ascomycota</taxon>
        <taxon>Pezizomycotina</taxon>
        <taxon>Eurotiomycetes</taxon>
        <taxon>Eurotiomycetidae</taxon>
        <taxon>Eurotiales</taxon>
        <taxon>Aspergillaceae</taxon>
        <taxon>Aspergillus</taxon>
        <taxon>Aspergillus subgen. Fumigati</taxon>
    </lineage>
</organism>
<keyword evidence="2" id="KW-0808">Transferase</keyword>
<gene>
    <name evidence="2" type="ORF">ACLA_072850</name>
</gene>
<dbReference type="PROSITE" id="PS50011">
    <property type="entry name" value="PROTEIN_KINASE_DOM"/>
    <property type="match status" value="1"/>
</dbReference>
<dbReference type="InterPro" id="IPR011009">
    <property type="entry name" value="Kinase-like_dom_sf"/>
</dbReference>
<dbReference type="AlphaFoldDB" id="A1C781"/>
<dbReference type="SMART" id="SM00220">
    <property type="entry name" value="S_TKc"/>
    <property type="match status" value="1"/>
</dbReference>
<dbReference type="RefSeq" id="XP_001275678.1">
    <property type="nucleotide sequence ID" value="XM_001275677.1"/>
</dbReference>
<dbReference type="SUPFAM" id="SSF56112">
    <property type="entry name" value="Protein kinase-like (PK-like)"/>
    <property type="match status" value="1"/>
</dbReference>
<dbReference type="Proteomes" id="UP000006701">
    <property type="component" value="Unassembled WGS sequence"/>
</dbReference>
<dbReference type="GeneID" id="4708145"/>
<dbReference type="OMA" id="FHFIFPW"/>
<dbReference type="PANTHER" id="PTHR24359:SF1">
    <property type="entry name" value="INHIBITOR OF NUCLEAR FACTOR KAPPA-B KINASE EPSILON SUBUNIT HOMOLOG 1-RELATED"/>
    <property type="match status" value="1"/>
</dbReference>
<proteinExistence type="predicted"/>
<dbReference type="OrthoDB" id="1046782at2759"/>
<keyword evidence="3" id="KW-1185">Reference proteome</keyword>
<dbReference type="GO" id="GO:0005524">
    <property type="term" value="F:ATP binding"/>
    <property type="evidence" value="ECO:0007669"/>
    <property type="project" value="InterPro"/>
</dbReference>
<evidence type="ECO:0000313" key="2">
    <source>
        <dbReference type="EMBL" id="EAW14252.1"/>
    </source>
</evidence>
<dbReference type="Pfam" id="PF00069">
    <property type="entry name" value="Pkinase"/>
    <property type="match status" value="1"/>
</dbReference>
<reference evidence="2 3" key="1">
    <citation type="journal article" date="2008" name="PLoS Genet.">
        <title>Genomic islands in the pathogenic filamentous fungus Aspergillus fumigatus.</title>
        <authorList>
            <person name="Fedorova N.D."/>
            <person name="Khaldi N."/>
            <person name="Joardar V.S."/>
            <person name="Maiti R."/>
            <person name="Amedeo P."/>
            <person name="Anderson M.J."/>
            <person name="Crabtree J."/>
            <person name="Silva J.C."/>
            <person name="Badger J.H."/>
            <person name="Albarraq A."/>
            <person name="Angiuoli S."/>
            <person name="Bussey H."/>
            <person name="Bowyer P."/>
            <person name="Cotty P.J."/>
            <person name="Dyer P.S."/>
            <person name="Egan A."/>
            <person name="Galens K."/>
            <person name="Fraser-Liggett C.M."/>
            <person name="Haas B.J."/>
            <person name="Inman J.M."/>
            <person name="Kent R."/>
            <person name="Lemieux S."/>
            <person name="Malavazi I."/>
            <person name="Orvis J."/>
            <person name="Roemer T."/>
            <person name="Ronning C.M."/>
            <person name="Sundaram J.P."/>
            <person name="Sutton G."/>
            <person name="Turner G."/>
            <person name="Venter J.C."/>
            <person name="White O.R."/>
            <person name="Whitty B.R."/>
            <person name="Youngman P."/>
            <person name="Wolfe K.H."/>
            <person name="Goldman G.H."/>
            <person name="Wortman J.R."/>
            <person name="Jiang B."/>
            <person name="Denning D.W."/>
            <person name="Nierman W.C."/>
        </authorList>
    </citation>
    <scope>NUCLEOTIDE SEQUENCE [LARGE SCALE GENOMIC DNA]</scope>
    <source>
        <strain evidence="3">ATCC 1007 / CBS 513.65 / DSM 816 / NCTC 3887 / NRRL 1</strain>
    </source>
</reference>
<sequence length="599" mass="68028">MTLLYHLLKPFRLLLQCFRPRKQLQSRENVRFLPDSSKRPSPKVRIIRPEDDEHDSIAHCPSLPQESSLAASEISSIEAGEPYPVSSSALDELQTALSKARIEPHLTNGHVVYVPLSKLNELITEARVQEILSEGVMVGHSLVQKTARRIVQSSKRLFAILVSMKRGNQICRFLDEGITDAKLPFVLKPRAEREPPILQTSGGRDIMSISGWAEDEIIRLVKKQWRMLAPVFEQGAHYEFPRLQILPFMAPANAEDEQISGGWSVVYQACIHPAHHNIRNPVECQDREIVVAIKKLILPEPSCFNAERDMHTTLEKTAGAHSHLTNLLFTYKHGSEYHLVFPWADVDLRKYWETKHSMHPDARETLWSLKQMTGVAGALSLIHGFLRSNDSVPDPLFGHHGDIKAENILWFASSSGDDAPGGILRITDLGLASLHRMESASDIDPTKVTGTQTYSPPDKLRNARISRKWDNWSLGCLFLEFATSMTLGYEAVKEFGHLRAQEGFDPELPELSSDYFYTTDYEDVRPSVKRWVTRLVNDPRCSDMLYDLLSLVMRKMLRINPEDRATSQQIHQELTVMVDRASEDESYLVHATERPSTSW</sequence>
<dbReference type="PANTHER" id="PTHR24359">
    <property type="entry name" value="SERINE/THREONINE-PROTEIN KINASE SBK1"/>
    <property type="match status" value="1"/>
</dbReference>
<dbReference type="InterPro" id="IPR000719">
    <property type="entry name" value="Prot_kinase_dom"/>
</dbReference>
<feature type="domain" description="Protein kinase" evidence="1">
    <location>
        <begin position="252"/>
        <end position="574"/>
    </location>
</feature>
<name>A1C781_ASPCL</name>
<dbReference type="Gene3D" id="1.10.510.10">
    <property type="entry name" value="Transferase(Phosphotransferase) domain 1"/>
    <property type="match status" value="1"/>
</dbReference>